<dbReference type="Gene3D" id="3.40.50.150">
    <property type="entry name" value="Vaccinia Virus protein VP39"/>
    <property type="match status" value="1"/>
</dbReference>
<accession>A0A450V6B2</accession>
<dbReference type="AlphaFoldDB" id="A0A450V6B2"/>
<gene>
    <name evidence="2" type="ORF">BECKH772A_GA0070896_101863</name>
    <name evidence="3" type="ORF">BECKH772B_GA0070898_101932</name>
    <name evidence="4" type="ORF">BECKH772C_GA0070978_101704</name>
</gene>
<sequence>MYNDAFVDRRQCSVYANEIGRPKISEQVLLPNYLKDTYWWAYLHPNAVRFFERQWIVNIILWGNFTVLRDAALDEMGTSIQGRNLQVACVYGDFSSHVAKRLEQNASLDIVDVAPIQLENASAKINAYPNVALYHQDSTNLTFEDATYDNVVLFFLLHEQPVEARVSTIREALRVTKPGGKVIFMDYHRPHWSNPFRYMMIPILSTLEPFALDMWKNEIIDWIPKEIRPAAVRKKTYFGDLYQKVVMIPS</sequence>
<organism evidence="2">
    <name type="scientific">Candidatus Kentrum eta</name>
    <dbReference type="NCBI Taxonomy" id="2126337"/>
    <lineage>
        <taxon>Bacteria</taxon>
        <taxon>Pseudomonadati</taxon>
        <taxon>Pseudomonadota</taxon>
        <taxon>Gammaproteobacteria</taxon>
        <taxon>Candidatus Kentrum</taxon>
    </lineage>
</organism>
<evidence type="ECO:0000313" key="3">
    <source>
        <dbReference type="EMBL" id="VFK00491.1"/>
    </source>
</evidence>
<dbReference type="GO" id="GO:0008168">
    <property type="term" value="F:methyltransferase activity"/>
    <property type="evidence" value="ECO:0007669"/>
    <property type="project" value="UniProtKB-KW"/>
</dbReference>
<dbReference type="CDD" id="cd02440">
    <property type="entry name" value="AdoMet_MTases"/>
    <property type="match status" value="1"/>
</dbReference>
<reference evidence="2" key="1">
    <citation type="submission" date="2019-02" db="EMBL/GenBank/DDBJ databases">
        <authorList>
            <person name="Gruber-Vodicka R. H."/>
            <person name="Seah K. B. B."/>
        </authorList>
    </citation>
    <scope>NUCLEOTIDE SEQUENCE</scope>
    <source>
        <strain evidence="4">BECK_SA2B12</strain>
        <strain evidence="2">BECK_SA2B15</strain>
        <strain evidence="3">BECK_SA2B20</strain>
    </source>
</reference>
<protein>
    <submittedName>
        <fullName evidence="2">Ubiquinone/menaquinone biosynthesis C-methylase UbiE</fullName>
    </submittedName>
</protein>
<evidence type="ECO:0000313" key="4">
    <source>
        <dbReference type="EMBL" id="VFK04252.1"/>
    </source>
</evidence>
<dbReference type="NCBIfam" id="NF038261">
    <property type="entry name" value="rhodoquin_RquA"/>
    <property type="match status" value="1"/>
</dbReference>
<dbReference type="InterPro" id="IPR041698">
    <property type="entry name" value="Methyltransf_25"/>
</dbReference>
<keyword evidence="2" id="KW-0808">Transferase</keyword>
<evidence type="ECO:0000313" key="2">
    <source>
        <dbReference type="EMBL" id="VFK00227.1"/>
    </source>
</evidence>
<name>A0A450V6B2_9GAMM</name>
<dbReference type="EMBL" id="CAADFG010000186">
    <property type="protein sequence ID" value="VFK00227.1"/>
    <property type="molecule type" value="Genomic_DNA"/>
</dbReference>
<dbReference type="EMBL" id="CAADFI010000193">
    <property type="protein sequence ID" value="VFK00491.1"/>
    <property type="molecule type" value="Genomic_DNA"/>
</dbReference>
<feature type="domain" description="Methyltransferase" evidence="1">
    <location>
        <begin position="85"/>
        <end position="180"/>
    </location>
</feature>
<dbReference type="GO" id="GO:0032259">
    <property type="term" value="P:methylation"/>
    <property type="evidence" value="ECO:0007669"/>
    <property type="project" value="UniProtKB-KW"/>
</dbReference>
<keyword evidence="2" id="KW-0830">Ubiquinone</keyword>
<dbReference type="Pfam" id="PF13649">
    <property type="entry name" value="Methyltransf_25"/>
    <property type="match status" value="1"/>
</dbReference>
<dbReference type="InterPro" id="IPR029063">
    <property type="entry name" value="SAM-dependent_MTases_sf"/>
</dbReference>
<dbReference type="SUPFAM" id="SSF53335">
    <property type="entry name" value="S-adenosyl-L-methionine-dependent methyltransferases"/>
    <property type="match status" value="1"/>
</dbReference>
<evidence type="ECO:0000259" key="1">
    <source>
        <dbReference type="Pfam" id="PF13649"/>
    </source>
</evidence>
<dbReference type="EMBL" id="CAADFJ010000170">
    <property type="protein sequence ID" value="VFK04252.1"/>
    <property type="molecule type" value="Genomic_DNA"/>
</dbReference>
<proteinExistence type="predicted"/>
<keyword evidence="2" id="KW-0489">Methyltransferase</keyword>